<evidence type="ECO:0000313" key="2">
    <source>
        <dbReference type="EMBL" id="GAA3539897.1"/>
    </source>
</evidence>
<proteinExistence type="predicted"/>
<dbReference type="EMBL" id="BAABDQ010000003">
    <property type="protein sequence ID" value="GAA3539897.1"/>
    <property type="molecule type" value="Genomic_DNA"/>
</dbReference>
<name>A0ABP6VWD1_9ACTN</name>
<feature type="region of interest" description="Disordered" evidence="1">
    <location>
        <begin position="74"/>
        <end position="93"/>
    </location>
</feature>
<comment type="caution">
    <text evidence="2">The sequence shown here is derived from an EMBL/GenBank/DDBJ whole genome shotgun (WGS) entry which is preliminary data.</text>
</comment>
<dbReference type="Proteomes" id="UP001500630">
    <property type="component" value="Unassembled WGS sequence"/>
</dbReference>
<gene>
    <name evidence="2" type="ORF">GCM10022419_019920</name>
</gene>
<sequence length="119" mass="13742">MGQQRDRRLQLWRERDEGVGLRRAFDEQGIGPQAVQLRHDGPRGPRPVMPHAQDEHIRTATPPRTRRTATLPRTRRDVIPPRTRRDVIPPRTRRDAALYRARCAAALLGVAHETSRHAR</sequence>
<evidence type="ECO:0000313" key="3">
    <source>
        <dbReference type="Proteomes" id="UP001500630"/>
    </source>
</evidence>
<feature type="region of interest" description="Disordered" evidence="1">
    <location>
        <begin position="35"/>
        <end position="61"/>
    </location>
</feature>
<reference evidence="3" key="1">
    <citation type="journal article" date="2019" name="Int. J. Syst. Evol. Microbiol.">
        <title>The Global Catalogue of Microorganisms (GCM) 10K type strain sequencing project: providing services to taxonomists for standard genome sequencing and annotation.</title>
        <authorList>
            <consortium name="The Broad Institute Genomics Platform"/>
            <consortium name="The Broad Institute Genome Sequencing Center for Infectious Disease"/>
            <person name="Wu L."/>
            <person name="Ma J."/>
        </authorList>
    </citation>
    <scope>NUCLEOTIDE SEQUENCE [LARGE SCALE GENOMIC DNA]</scope>
    <source>
        <strain evidence="3">JCM 17326</strain>
    </source>
</reference>
<protein>
    <submittedName>
        <fullName evidence="2">Uncharacterized protein</fullName>
    </submittedName>
</protein>
<accession>A0ABP6VWD1</accession>
<keyword evidence="3" id="KW-1185">Reference proteome</keyword>
<organism evidence="2 3">
    <name type="scientific">Nonomuraea rosea</name>
    <dbReference type="NCBI Taxonomy" id="638574"/>
    <lineage>
        <taxon>Bacteria</taxon>
        <taxon>Bacillati</taxon>
        <taxon>Actinomycetota</taxon>
        <taxon>Actinomycetes</taxon>
        <taxon>Streptosporangiales</taxon>
        <taxon>Streptosporangiaceae</taxon>
        <taxon>Nonomuraea</taxon>
    </lineage>
</organism>
<evidence type="ECO:0000256" key="1">
    <source>
        <dbReference type="SAM" id="MobiDB-lite"/>
    </source>
</evidence>